<evidence type="ECO:0000256" key="1">
    <source>
        <dbReference type="ARBA" id="ARBA00004275"/>
    </source>
</evidence>
<dbReference type="Gene3D" id="3.90.226.10">
    <property type="entry name" value="2-enoyl-CoA Hydratase, Chain A, domain 1"/>
    <property type="match status" value="1"/>
</dbReference>
<dbReference type="InterPro" id="IPR029045">
    <property type="entry name" value="ClpP/crotonase-like_dom_sf"/>
</dbReference>
<name>A0A1T3MTK3_9FLAO</name>
<dbReference type="InterPro" id="IPR014748">
    <property type="entry name" value="Enoyl-CoA_hydra_C"/>
</dbReference>
<evidence type="ECO:0000256" key="4">
    <source>
        <dbReference type="ARBA" id="ARBA00023235"/>
    </source>
</evidence>
<keyword evidence="3" id="KW-0576">Peroxisome</keyword>
<comment type="similarity">
    <text evidence="2 5">Belongs to the enoyl-CoA hydratase/isomerase family.</text>
</comment>
<accession>A0A1T3MTK3</accession>
<protein>
    <submittedName>
        <fullName evidence="6">Enoyl-CoA hydratase</fullName>
    </submittedName>
</protein>
<evidence type="ECO:0000256" key="5">
    <source>
        <dbReference type="RuleBase" id="RU003707"/>
    </source>
</evidence>
<dbReference type="PROSITE" id="PS00166">
    <property type="entry name" value="ENOYL_COA_HYDRATASE"/>
    <property type="match status" value="1"/>
</dbReference>
<evidence type="ECO:0000313" key="7">
    <source>
        <dbReference type="Proteomes" id="UP000190813"/>
    </source>
</evidence>
<dbReference type="AlphaFoldDB" id="A0A1T3MTK3"/>
<dbReference type="Gene3D" id="1.10.12.10">
    <property type="entry name" value="Lyase 2-enoyl-coa Hydratase, Chain A, domain 2"/>
    <property type="match status" value="1"/>
</dbReference>
<comment type="caution">
    <text evidence="6">The sequence shown here is derived from an EMBL/GenBank/DDBJ whole genome shotgun (WGS) entry which is preliminary data.</text>
</comment>
<dbReference type="PANTHER" id="PTHR43684">
    <property type="match status" value="1"/>
</dbReference>
<evidence type="ECO:0000256" key="3">
    <source>
        <dbReference type="ARBA" id="ARBA00023140"/>
    </source>
</evidence>
<sequence length="267" mass="29586">MDYTQIDIESKLDGKLKIAYLNQPESYNSLNKKMLSEIRHFMEECDKNETVRCIAISGRGKAFCSGQNLKEALSLGKEAEDERIIQRMVIDYYNPMVKAIVKNSKPVIALVNGPAVGAGAMLGLICDFTLATESSYFSQAFVNIGLIPDTAGTYYLPKLLGKQLASYLAFTGKKLSSTEAKQLGLIADVFKDEEFEAKAGEVLAQISNLPTKAIGLTKKAFNNSYNNTLSEQLDLEGIYQQDAAETEDFKEGVRAFLEKRQPEYKGK</sequence>
<dbReference type="SUPFAM" id="SSF52096">
    <property type="entry name" value="ClpP/crotonase"/>
    <property type="match status" value="1"/>
</dbReference>
<dbReference type="Pfam" id="PF00378">
    <property type="entry name" value="ECH_1"/>
    <property type="match status" value="1"/>
</dbReference>
<reference evidence="6 7" key="1">
    <citation type="submission" date="2016-06" db="EMBL/GenBank/DDBJ databases">
        <title>Revisiting the taxonomy of the Elizabethkingia Genus based on Whole-Genome Sequencing, Optical Mapping, and MALDI-TOF.</title>
        <authorList>
            <person name="Nicholson A.C."/>
        </authorList>
    </citation>
    <scope>NUCLEOTIDE SEQUENCE [LARGE SCALE GENOMIC DNA]</scope>
    <source>
        <strain evidence="6 7">G4070</strain>
    </source>
</reference>
<dbReference type="RefSeq" id="WP_078402846.1">
    <property type="nucleotide sequence ID" value="NZ_CBCSBR010000019.1"/>
</dbReference>
<keyword evidence="4" id="KW-0413">Isomerase</keyword>
<proteinExistence type="inferred from homology"/>
<dbReference type="InterPro" id="IPR018376">
    <property type="entry name" value="Enoyl-CoA_hyd/isom_CS"/>
</dbReference>
<gene>
    <name evidence="6" type="ORF">BAZ10_14710</name>
</gene>
<dbReference type="GO" id="GO:0004165">
    <property type="term" value="F:delta(3)-delta(2)-enoyl-CoA isomerase activity"/>
    <property type="evidence" value="ECO:0007669"/>
    <property type="project" value="UniProtKB-ARBA"/>
</dbReference>
<dbReference type="InterPro" id="IPR001753">
    <property type="entry name" value="Enoyl-CoA_hydra/iso"/>
</dbReference>
<evidence type="ECO:0000313" key="6">
    <source>
        <dbReference type="EMBL" id="OPC67846.1"/>
    </source>
</evidence>
<comment type="subcellular location">
    <subcellularLocation>
        <location evidence="1">Peroxisome</location>
    </subcellularLocation>
</comment>
<dbReference type="EMBL" id="MAHX01000006">
    <property type="protein sequence ID" value="OPC67846.1"/>
    <property type="molecule type" value="Genomic_DNA"/>
</dbReference>
<dbReference type="Proteomes" id="UP000190813">
    <property type="component" value="Unassembled WGS sequence"/>
</dbReference>
<keyword evidence="7" id="KW-1185">Reference proteome</keyword>
<dbReference type="InterPro" id="IPR051053">
    <property type="entry name" value="ECH/Chromodomain_protein"/>
</dbReference>
<dbReference type="CDD" id="cd06558">
    <property type="entry name" value="crotonase-like"/>
    <property type="match status" value="1"/>
</dbReference>
<organism evidence="6 7">
    <name type="scientific">Elizabethkingia occulta</name>
    <dbReference type="NCBI Taxonomy" id="1867263"/>
    <lineage>
        <taxon>Bacteria</taxon>
        <taxon>Pseudomonadati</taxon>
        <taxon>Bacteroidota</taxon>
        <taxon>Flavobacteriia</taxon>
        <taxon>Flavobacteriales</taxon>
        <taxon>Weeksellaceae</taxon>
        <taxon>Elizabethkingia</taxon>
    </lineage>
</organism>
<dbReference type="PANTHER" id="PTHR43684:SF1">
    <property type="entry name" value="ENOYL-COA DELTA ISOMERASE 2"/>
    <property type="match status" value="1"/>
</dbReference>
<evidence type="ECO:0000256" key="2">
    <source>
        <dbReference type="ARBA" id="ARBA00005254"/>
    </source>
</evidence>